<name>A0AAW7X7N4_9GAMM</name>
<reference evidence="1" key="1">
    <citation type="submission" date="2023-07" db="EMBL/GenBank/DDBJ databases">
        <title>Genome content predicts the carbon catabolic preferences of heterotrophic bacteria.</title>
        <authorList>
            <person name="Gralka M."/>
        </authorList>
    </citation>
    <scope>NUCLEOTIDE SEQUENCE</scope>
    <source>
        <strain evidence="1">I3M17_2</strain>
    </source>
</reference>
<dbReference type="EMBL" id="JAUOPB010000010">
    <property type="protein sequence ID" value="MDO6423584.1"/>
    <property type="molecule type" value="Genomic_DNA"/>
</dbReference>
<sequence>MTKWILIVALALGGVIIWKFAPLTGDGASKSDLLATVPADTAFYVGGNSSEELAEFMRDYSIIPTTPTQMAQWAKMLEDISGSETPAAQFFASLQRQIAATEGSTLTALEKTGGISNTGNYALYLHGAVPVARLTLSDPAAFDTMIEKAVADSNFTYNKATIGSAEARVWRITDADEPLQVDLAVAVAGSDLAITFFIGADDEATKKERIGQSKPAKSLASSGEIASIQKQYGFNDAMVTFVHIERIVQGILKPDSNSFGKDLQRYLPEDAKAGLAADVTEACRTDYLSLAASMPRLVSGYSALEIKGNTLYNAGDFILELTNESVKTELGKMRGHLPLHTLNASDKLMSFSAGVNMDQLVPAVTALWNQFTQAPYSCEALVEMQNKAKETSPAMLAMAMGMAQGVKGLGVSFYDFKMDEMMMPSSLSFLASVATENPGTLASLTSMIPVPGLNELVIPADGTAVPVPVPMLPPSIEVKAAIKGKHLVVYAGAKAEAEVAKIEQEAITPNGLYAIGLNYRRFGELLELQSNGMFAQGGGEGCIAQQEMKHMMQNLKMDFAVSFDVNNQGLVGHAEASMDKPITSTTKLPGKYQLAYLDGACNWETAGVETINADGTGAVIEKSNEGDCNTYESAYTWTQAGSVVSMASTSDRYRESCDSEWDDNDLSTYECHILNVSETGFQCLFDPGSEDASIYSYTRM</sequence>
<dbReference type="Proteomes" id="UP001169760">
    <property type="component" value="Unassembled WGS sequence"/>
</dbReference>
<accession>A0AAW7X7N4</accession>
<proteinExistence type="predicted"/>
<evidence type="ECO:0000313" key="1">
    <source>
        <dbReference type="EMBL" id="MDO6423584.1"/>
    </source>
</evidence>
<comment type="caution">
    <text evidence="1">The sequence shown here is derived from an EMBL/GenBank/DDBJ whole genome shotgun (WGS) entry which is preliminary data.</text>
</comment>
<protein>
    <submittedName>
        <fullName evidence="1">Uncharacterized protein</fullName>
    </submittedName>
</protein>
<organism evidence="1 2">
    <name type="scientific">Saccharophagus degradans</name>
    <dbReference type="NCBI Taxonomy" id="86304"/>
    <lineage>
        <taxon>Bacteria</taxon>
        <taxon>Pseudomonadati</taxon>
        <taxon>Pseudomonadota</taxon>
        <taxon>Gammaproteobacteria</taxon>
        <taxon>Cellvibrionales</taxon>
        <taxon>Cellvibrionaceae</taxon>
        <taxon>Saccharophagus</taxon>
    </lineage>
</organism>
<dbReference type="RefSeq" id="WP_303493209.1">
    <property type="nucleotide sequence ID" value="NZ_JAUOPB010000010.1"/>
</dbReference>
<gene>
    <name evidence="1" type="ORF">Q4521_13970</name>
</gene>
<dbReference type="AlphaFoldDB" id="A0AAW7X7N4"/>
<evidence type="ECO:0000313" key="2">
    <source>
        <dbReference type="Proteomes" id="UP001169760"/>
    </source>
</evidence>